<feature type="compositionally biased region" description="Pro residues" evidence="8">
    <location>
        <begin position="21"/>
        <end position="30"/>
    </location>
</feature>
<accession>A0A835RDH5</accession>
<dbReference type="InterPro" id="IPR055065">
    <property type="entry name" value="OB_MCM10"/>
</dbReference>
<evidence type="ECO:0000256" key="5">
    <source>
        <dbReference type="ARBA" id="ARBA00022771"/>
    </source>
</evidence>
<feature type="domain" description="Zinc finger Mcm10/DnaG-type" evidence="9">
    <location>
        <begin position="198"/>
        <end position="242"/>
    </location>
</feature>
<comment type="subcellular location">
    <subcellularLocation>
        <location evidence="1">Nucleus</location>
    </subcellularLocation>
</comment>
<dbReference type="Gene3D" id="2.40.50.140">
    <property type="entry name" value="Nucleic acid-binding proteins"/>
    <property type="match status" value="2"/>
</dbReference>
<evidence type="ECO:0000313" key="11">
    <source>
        <dbReference type="EMBL" id="KAG0484262.1"/>
    </source>
</evidence>
<keyword evidence="6" id="KW-0862">Zinc</keyword>
<evidence type="ECO:0000259" key="9">
    <source>
        <dbReference type="Pfam" id="PF09329"/>
    </source>
</evidence>
<dbReference type="InterPro" id="IPR040184">
    <property type="entry name" value="Mcm10"/>
</dbReference>
<sequence length="378" mass="41716">MSAAGEDLDLLLSLGGDRVPETPPGSPSSRPPHFSGYNSDDASPRRNRLADMSVFRDTVKDYLDPELTAHRFVHSEPRIQKKSGEVVIERFSGLRIRDQILSSIELTNRFADVRFVRLSVIRNLLSGDNLAGSWATVGVLTEKGATKIFLFGDACKMMSCNERVGTVFALFNSNVRKDDNGKGFSLSVYSVSQVLKIGTSADYGVCKGKRKDGEPCTMVINKNRGMYCKYHSSKAPQQYTTARAELKGGNFQMTFRPKQEGVYVLDPQAGRLDGRRTVQPAKVMSVDGLKKVLSTANKVTTNSHSQGIRFLGSITGNAQPNLEEKKFSKPEKIKALPEKRNTEASRLPSKDGMGKRNRTSYSSVNMIELDIVSSDEES</sequence>
<dbReference type="Proteomes" id="UP000636800">
    <property type="component" value="Unassembled WGS sequence"/>
</dbReference>
<evidence type="ECO:0000313" key="12">
    <source>
        <dbReference type="Proteomes" id="UP000636800"/>
    </source>
</evidence>
<dbReference type="GO" id="GO:0006270">
    <property type="term" value="P:DNA replication initiation"/>
    <property type="evidence" value="ECO:0007669"/>
    <property type="project" value="InterPro"/>
</dbReference>
<evidence type="ECO:0000256" key="3">
    <source>
        <dbReference type="ARBA" id="ARBA00022705"/>
    </source>
</evidence>
<keyword evidence="5" id="KW-0863">Zinc-finger</keyword>
<dbReference type="GO" id="GO:0003688">
    <property type="term" value="F:DNA replication origin binding"/>
    <property type="evidence" value="ECO:0007669"/>
    <property type="project" value="TreeGrafter"/>
</dbReference>
<dbReference type="PANTHER" id="PTHR13454">
    <property type="entry name" value="PROTEIN MCM10 HOMOLOG"/>
    <property type="match status" value="1"/>
</dbReference>
<evidence type="ECO:0000256" key="8">
    <source>
        <dbReference type="SAM" id="MobiDB-lite"/>
    </source>
</evidence>
<evidence type="ECO:0000259" key="10">
    <source>
        <dbReference type="Pfam" id="PF22379"/>
    </source>
</evidence>
<dbReference type="InterPro" id="IPR015408">
    <property type="entry name" value="Znf_Mcm10/DnaG"/>
</dbReference>
<dbReference type="GO" id="GO:0008270">
    <property type="term" value="F:zinc ion binding"/>
    <property type="evidence" value="ECO:0007669"/>
    <property type="project" value="UniProtKB-KW"/>
</dbReference>
<dbReference type="Pfam" id="PF22379">
    <property type="entry name" value="OB_MCM10"/>
    <property type="match status" value="1"/>
</dbReference>
<keyword evidence="4" id="KW-0479">Metal-binding</keyword>
<reference evidence="11 12" key="1">
    <citation type="journal article" date="2020" name="Nat. Food">
        <title>A phased Vanilla planifolia genome enables genetic improvement of flavour and production.</title>
        <authorList>
            <person name="Hasing T."/>
            <person name="Tang H."/>
            <person name="Brym M."/>
            <person name="Khazi F."/>
            <person name="Huang T."/>
            <person name="Chambers A.H."/>
        </authorList>
    </citation>
    <scope>NUCLEOTIDE SEQUENCE [LARGE SCALE GENOMIC DNA]</scope>
    <source>
        <tissue evidence="11">Leaf</tissue>
    </source>
</reference>
<evidence type="ECO:0000256" key="7">
    <source>
        <dbReference type="ARBA" id="ARBA00023242"/>
    </source>
</evidence>
<evidence type="ECO:0000256" key="6">
    <source>
        <dbReference type="ARBA" id="ARBA00022833"/>
    </source>
</evidence>
<feature type="region of interest" description="Disordered" evidence="8">
    <location>
        <begin position="321"/>
        <end position="362"/>
    </location>
</feature>
<feature type="domain" description="MCM10 OB-fold" evidence="10">
    <location>
        <begin position="90"/>
        <end position="147"/>
    </location>
</feature>
<proteinExistence type="inferred from homology"/>
<dbReference type="AlphaFoldDB" id="A0A835RDH5"/>
<dbReference type="EMBL" id="JADCNL010000004">
    <property type="protein sequence ID" value="KAG0484262.1"/>
    <property type="molecule type" value="Genomic_DNA"/>
</dbReference>
<dbReference type="OrthoDB" id="6339427at2759"/>
<evidence type="ECO:0000256" key="1">
    <source>
        <dbReference type="ARBA" id="ARBA00004123"/>
    </source>
</evidence>
<dbReference type="GO" id="GO:0043596">
    <property type="term" value="C:nuclear replication fork"/>
    <property type="evidence" value="ECO:0007669"/>
    <property type="project" value="TreeGrafter"/>
</dbReference>
<protein>
    <recommendedName>
        <fullName evidence="13">Zinc finger Mcm10/DnaG-type domain-containing protein</fullName>
    </recommendedName>
</protein>
<evidence type="ECO:0000256" key="2">
    <source>
        <dbReference type="ARBA" id="ARBA00009679"/>
    </source>
</evidence>
<evidence type="ECO:0008006" key="13">
    <source>
        <dbReference type="Google" id="ProtNLM"/>
    </source>
</evidence>
<feature type="compositionally biased region" description="Basic and acidic residues" evidence="8">
    <location>
        <begin position="322"/>
        <end position="354"/>
    </location>
</feature>
<dbReference type="InterPro" id="IPR012340">
    <property type="entry name" value="NA-bd_OB-fold"/>
</dbReference>
<organism evidence="11 12">
    <name type="scientific">Vanilla planifolia</name>
    <name type="common">Vanilla</name>
    <dbReference type="NCBI Taxonomy" id="51239"/>
    <lineage>
        <taxon>Eukaryota</taxon>
        <taxon>Viridiplantae</taxon>
        <taxon>Streptophyta</taxon>
        <taxon>Embryophyta</taxon>
        <taxon>Tracheophyta</taxon>
        <taxon>Spermatophyta</taxon>
        <taxon>Magnoliopsida</taxon>
        <taxon>Liliopsida</taxon>
        <taxon>Asparagales</taxon>
        <taxon>Orchidaceae</taxon>
        <taxon>Vanilloideae</taxon>
        <taxon>Vanilleae</taxon>
        <taxon>Vanilla</taxon>
    </lineage>
</organism>
<comment type="similarity">
    <text evidence="2">Belongs to the MCM10 family.</text>
</comment>
<gene>
    <name evidence="11" type="ORF">HPP92_008341</name>
</gene>
<comment type="caution">
    <text evidence="11">The sequence shown here is derived from an EMBL/GenBank/DDBJ whole genome shotgun (WGS) entry which is preliminary data.</text>
</comment>
<dbReference type="PANTHER" id="PTHR13454:SF11">
    <property type="entry name" value="PROTEIN MCM10 HOMOLOG"/>
    <property type="match status" value="1"/>
</dbReference>
<evidence type="ECO:0000256" key="4">
    <source>
        <dbReference type="ARBA" id="ARBA00022723"/>
    </source>
</evidence>
<dbReference type="GO" id="GO:0003697">
    <property type="term" value="F:single-stranded DNA binding"/>
    <property type="evidence" value="ECO:0007669"/>
    <property type="project" value="InterPro"/>
</dbReference>
<keyword evidence="7" id="KW-0539">Nucleus</keyword>
<dbReference type="Pfam" id="PF09329">
    <property type="entry name" value="zf-primase"/>
    <property type="match status" value="1"/>
</dbReference>
<name>A0A835RDH5_VANPL</name>
<feature type="region of interest" description="Disordered" evidence="8">
    <location>
        <begin position="1"/>
        <end position="45"/>
    </location>
</feature>
<keyword evidence="3" id="KW-0235">DNA replication</keyword>
<keyword evidence="12" id="KW-1185">Reference proteome</keyword>